<evidence type="ECO:0000256" key="3">
    <source>
        <dbReference type="ARBA" id="ARBA00023163"/>
    </source>
</evidence>
<protein>
    <submittedName>
        <fullName evidence="5">LacI family transcriptional regulator</fullName>
    </submittedName>
</protein>
<organism evidence="5 6">
    <name type="scientific">Candidatus Blautia pullistercoris</name>
    <dbReference type="NCBI Taxonomy" id="2838499"/>
    <lineage>
        <taxon>Bacteria</taxon>
        <taxon>Bacillati</taxon>
        <taxon>Bacillota</taxon>
        <taxon>Clostridia</taxon>
        <taxon>Lachnospirales</taxon>
        <taxon>Lachnospiraceae</taxon>
        <taxon>Blautia</taxon>
    </lineage>
</organism>
<dbReference type="SUPFAM" id="SSF53822">
    <property type="entry name" value="Periplasmic binding protein-like I"/>
    <property type="match status" value="1"/>
</dbReference>
<keyword evidence="3" id="KW-0804">Transcription</keyword>
<dbReference type="InterPro" id="IPR000843">
    <property type="entry name" value="HTH_LacI"/>
</dbReference>
<dbReference type="CDD" id="cd06267">
    <property type="entry name" value="PBP1_LacI_sugar_binding-like"/>
    <property type="match status" value="1"/>
</dbReference>
<evidence type="ECO:0000259" key="4">
    <source>
        <dbReference type="PROSITE" id="PS50932"/>
    </source>
</evidence>
<dbReference type="CDD" id="cd01392">
    <property type="entry name" value="HTH_LacI"/>
    <property type="match status" value="1"/>
</dbReference>
<dbReference type="GO" id="GO:0003700">
    <property type="term" value="F:DNA-binding transcription factor activity"/>
    <property type="evidence" value="ECO:0007669"/>
    <property type="project" value="TreeGrafter"/>
</dbReference>
<keyword evidence="2" id="KW-0238">DNA-binding</keyword>
<name>A0A9D2ANK9_9FIRM</name>
<reference evidence="5" key="2">
    <citation type="submission" date="2021-04" db="EMBL/GenBank/DDBJ databases">
        <authorList>
            <person name="Gilroy R."/>
        </authorList>
    </citation>
    <scope>NUCLEOTIDE SEQUENCE</scope>
    <source>
        <strain evidence="5">ChiHjej12B11-1927</strain>
    </source>
</reference>
<evidence type="ECO:0000256" key="1">
    <source>
        <dbReference type="ARBA" id="ARBA00023015"/>
    </source>
</evidence>
<dbReference type="InterPro" id="IPR010982">
    <property type="entry name" value="Lambda_DNA-bd_dom_sf"/>
</dbReference>
<dbReference type="InterPro" id="IPR046335">
    <property type="entry name" value="LacI/GalR-like_sensor"/>
</dbReference>
<proteinExistence type="predicted"/>
<reference evidence="5" key="1">
    <citation type="journal article" date="2021" name="PeerJ">
        <title>Extensive microbial diversity within the chicken gut microbiome revealed by metagenomics and culture.</title>
        <authorList>
            <person name="Gilroy R."/>
            <person name="Ravi A."/>
            <person name="Getino M."/>
            <person name="Pursley I."/>
            <person name="Horton D.L."/>
            <person name="Alikhan N.F."/>
            <person name="Baker D."/>
            <person name="Gharbi K."/>
            <person name="Hall N."/>
            <person name="Watson M."/>
            <person name="Adriaenssens E.M."/>
            <person name="Foster-Nyarko E."/>
            <person name="Jarju S."/>
            <person name="Secka A."/>
            <person name="Antonio M."/>
            <person name="Oren A."/>
            <person name="Chaudhuri R.R."/>
            <person name="La Ragione R."/>
            <person name="Hildebrand F."/>
            <person name="Pallen M.J."/>
        </authorList>
    </citation>
    <scope>NUCLEOTIDE SEQUENCE</scope>
    <source>
        <strain evidence="5">ChiHjej12B11-1927</strain>
    </source>
</reference>
<dbReference type="Gene3D" id="1.10.260.40">
    <property type="entry name" value="lambda repressor-like DNA-binding domains"/>
    <property type="match status" value="1"/>
</dbReference>
<dbReference type="PANTHER" id="PTHR30146:SF109">
    <property type="entry name" value="HTH-TYPE TRANSCRIPTIONAL REGULATOR GALS"/>
    <property type="match status" value="1"/>
</dbReference>
<accession>A0A9D2ANK9</accession>
<evidence type="ECO:0000256" key="2">
    <source>
        <dbReference type="ARBA" id="ARBA00023125"/>
    </source>
</evidence>
<sequence>SLAFNYPERVSEKTRQKIYQATKELEYVPASVAKKNELKERKKQSVAVIMGSLVGPFWFEVLRGINETLSINKTEMVLFSGNDSFTKHFLDLIKGNSCQGVVVITGGGGYEPLLQIAINEGFPVVMCCPPREYVGLSNIMIDNWNVGQLAANYFLQLGRERMAIFGKCPEDCPDRETGFLEVLKREKREVPEKWRLYFDVTEETAFRVTKKFIRENKELPDAIFGINDETAIGIIEALQEEGIRVPEEISVIGCDNISSSRFVQPPLTTIEMPKFEVGILAANMLLRRIRGMPTENIVLSGKLIIRESCCKKSKTPMQASGD</sequence>
<comment type="caution">
    <text evidence="5">The sequence shown here is derived from an EMBL/GenBank/DDBJ whole genome shotgun (WGS) entry which is preliminary data.</text>
</comment>
<dbReference type="GO" id="GO:0000976">
    <property type="term" value="F:transcription cis-regulatory region binding"/>
    <property type="evidence" value="ECO:0007669"/>
    <property type="project" value="TreeGrafter"/>
</dbReference>
<dbReference type="Gene3D" id="3.40.50.2300">
    <property type="match status" value="2"/>
</dbReference>
<keyword evidence="1" id="KW-0805">Transcription regulation</keyword>
<evidence type="ECO:0000313" key="5">
    <source>
        <dbReference type="EMBL" id="HIX38002.1"/>
    </source>
</evidence>
<feature type="non-terminal residue" evidence="5">
    <location>
        <position position="1"/>
    </location>
</feature>
<feature type="domain" description="HTH lacI-type" evidence="4">
    <location>
        <begin position="1"/>
        <end position="35"/>
    </location>
</feature>
<dbReference type="PROSITE" id="PS50932">
    <property type="entry name" value="HTH_LACI_2"/>
    <property type="match status" value="1"/>
</dbReference>
<gene>
    <name evidence="5" type="ORF">H9738_09080</name>
</gene>
<evidence type="ECO:0000313" key="6">
    <source>
        <dbReference type="Proteomes" id="UP000824230"/>
    </source>
</evidence>
<dbReference type="Pfam" id="PF13377">
    <property type="entry name" value="Peripla_BP_3"/>
    <property type="match status" value="1"/>
</dbReference>
<dbReference type="InterPro" id="IPR028082">
    <property type="entry name" value="Peripla_BP_I"/>
</dbReference>
<dbReference type="PANTHER" id="PTHR30146">
    <property type="entry name" value="LACI-RELATED TRANSCRIPTIONAL REPRESSOR"/>
    <property type="match status" value="1"/>
</dbReference>
<dbReference type="EMBL" id="DXFG01000188">
    <property type="protein sequence ID" value="HIX38002.1"/>
    <property type="molecule type" value="Genomic_DNA"/>
</dbReference>
<dbReference type="AlphaFoldDB" id="A0A9D2ANK9"/>
<dbReference type="Proteomes" id="UP000824230">
    <property type="component" value="Unassembled WGS sequence"/>
</dbReference>